<organism evidence="2">
    <name type="scientific">marine sediment metagenome</name>
    <dbReference type="NCBI Taxonomy" id="412755"/>
    <lineage>
        <taxon>unclassified sequences</taxon>
        <taxon>metagenomes</taxon>
        <taxon>ecological metagenomes</taxon>
    </lineage>
</organism>
<feature type="non-terminal residue" evidence="2">
    <location>
        <position position="273"/>
    </location>
</feature>
<comment type="caution">
    <text evidence="2">The sequence shown here is derived from an EMBL/GenBank/DDBJ whole genome shotgun (WGS) entry which is preliminary data.</text>
</comment>
<dbReference type="SUPFAM" id="SSF51735">
    <property type="entry name" value="NAD(P)-binding Rossmann-fold domains"/>
    <property type="match status" value="1"/>
</dbReference>
<evidence type="ECO:0000259" key="1">
    <source>
        <dbReference type="Pfam" id="PF16363"/>
    </source>
</evidence>
<gene>
    <name evidence="2" type="ORF">S01H4_49806</name>
</gene>
<evidence type="ECO:0000313" key="2">
    <source>
        <dbReference type="EMBL" id="GAH02430.1"/>
    </source>
</evidence>
<dbReference type="InterPro" id="IPR016040">
    <property type="entry name" value="NAD(P)-bd_dom"/>
</dbReference>
<reference evidence="2" key="1">
    <citation type="journal article" date="2014" name="Front. Microbiol.">
        <title>High frequency of phylogenetically diverse reductive dehalogenase-homologous genes in deep subseafloor sedimentary metagenomes.</title>
        <authorList>
            <person name="Kawai M."/>
            <person name="Futagami T."/>
            <person name="Toyoda A."/>
            <person name="Takaki Y."/>
            <person name="Nishi S."/>
            <person name="Hori S."/>
            <person name="Arai W."/>
            <person name="Tsubouchi T."/>
            <person name="Morono Y."/>
            <person name="Uchiyama I."/>
            <person name="Ito T."/>
            <person name="Fujiyama A."/>
            <person name="Inagaki F."/>
            <person name="Takami H."/>
        </authorList>
    </citation>
    <scope>NUCLEOTIDE SEQUENCE</scope>
    <source>
        <strain evidence="2">Expedition CK06-06</strain>
    </source>
</reference>
<dbReference type="Gene3D" id="3.40.50.720">
    <property type="entry name" value="NAD(P)-binding Rossmann-like Domain"/>
    <property type="match status" value="1"/>
</dbReference>
<feature type="non-terminal residue" evidence="2">
    <location>
        <position position="1"/>
    </location>
</feature>
<dbReference type="AlphaFoldDB" id="X1D2F9"/>
<sequence length="273" mass="30787">GESIQIPNNKENLIFLECDLKNSNLLSKIIQEVKPNFLFHLAAQPYINPSWENPVDTIETNVIGTINVFEPIKKAKIPTKVILACTAAEFGTTTKINRPLKEDDPLLATNPYGISKIAAELLARQYYINFGIEIVNVRFFNLTGFRRTNDAPSDFIRKIAQIDLGLKEPIIEVGNLNPFRDFTDIEDAVQAIWLAAEKGKPGETYHICSNTKTQIRDLLNMALSFSNKEIMVMENTQTKLRKTDEDVLTGDNSKIINDLGFKITKSIEQTLKD</sequence>
<dbReference type="Gene3D" id="3.90.25.10">
    <property type="entry name" value="UDP-galactose 4-epimerase, domain 1"/>
    <property type="match status" value="1"/>
</dbReference>
<dbReference type="PANTHER" id="PTHR43000">
    <property type="entry name" value="DTDP-D-GLUCOSE 4,6-DEHYDRATASE-RELATED"/>
    <property type="match status" value="1"/>
</dbReference>
<protein>
    <recommendedName>
        <fullName evidence="1">NAD(P)-binding domain-containing protein</fullName>
    </recommendedName>
</protein>
<proteinExistence type="predicted"/>
<name>X1D2F9_9ZZZZ</name>
<dbReference type="EMBL" id="BART01028210">
    <property type="protein sequence ID" value="GAH02430.1"/>
    <property type="molecule type" value="Genomic_DNA"/>
</dbReference>
<dbReference type="Pfam" id="PF16363">
    <property type="entry name" value="GDP_Man_Dehyd"/>
    <property type="match status" value="1"/>
</dbReference>
<accession>X1D2F9</accession>
<dbReference type="InterPro" id="IPR036291">
    <property type="entry name" value="NAD(P)-bd_dom_sf"/>
</dbReference>
<feature type="domain" description="NAD(P)-binding" evidence="1">
    <location>
        <begin position="8"/>
        <end position="272"/>
    </location>
</feature>